<protein>
    <recommendedName>
        <fullName evidence="3">beta-N-acetylhexosaminidase</fullName>
        <ecNumber evidence="3">3.2.1.52</ecNumber>
    </recommendedName>
</protein>
<name>A0ABQ4KJT7_9BACI</name>
<dbReference type="EMBL" id="BORB01000020">
    <property type="protein sequence ID" value="GIN58221.1"/>
    <property type="molecule type" value="Genomic_DNA"/>
</dbReference>
<dbReference type="Proteomes" id="UP000679950">
    <property type="component" value="Unassembled WGS sequence"/>
</dbReference>
<dbReference type="PANTHER" id="PTHR30480">
    <property type="entry name" value="BETA-HEXOSAMINIDASE-RELATED"/>
    <property type="match status" value="1"/>
</dbReference>
<evidence type="ECO:0000256" key="4">
    <source>
        <dbReference type="ARBA" id="ARBA00022801"/>
    </source>
</evidence>
<dbReference type="RefSeq" id="WP_246516854.1">
    <property type="nucleotide sequence ID" value="NZ_BORB01000020.1"/>
</dbReference>
<comment type="catalytic activity">
    <reaction evidence="1">
        <text>Hydrolysis of terminal non-reducing N-acetyl-D-hexosamine residues in N-acetyl-beta-D-hexosaminides.</text>
        <dbReference type="EC" id="3.2.1.52"/>
    </reaction>
</comment>
<reference evidence="8 9" key="1">
    <citation type="submission" date="2021-03" db="EMBL/GenBank/DDBJ databases">
        <title>Antimicrobial resistance genes in bacteria isolated from Japanese honey, and their potential for conferring macrolide and lincosamide resistance in the American foulbrood pathogen Paenibacillus larvae.</title>
        <authorList>
            <person name="Okamoto M."/>
            <person name="Kumagai M."/>
            <person name="Kanamori H."/>
            <person name="Takamatsu D."/>
        </authorList>
    </citation>
    <scope>NUCLEOTIDE SEQUENCE [LARGE SCALE GENOMIC DNA]</scope>
    <source>
        <strain evidence="8 9">J8TS2</strain>
    </source>
</reference>
<proteinExistence type="inferred from homology"/>
<dbReference type="Gene3D" id="3.20.20.300">
    <property type="entry name" value="Glycoside hydrolase, family 3, N-terminal domain"/>
    <property type="match status" value="1"/>
</dbReference>
<dbReference type="Pfam" id="PF00933">
    <property type="entry name" value="Glyco_hydro_3"/>
    <property type="match status" value="1"/>
</dbReference>
<evidence type="ECO:0000256" key="2">
    <source>
        <dbReference type="ARBA" id="ARBA00005336"/>
    </source>
</evidence>
<dbReference type="PROSITE" id="PS00775">
    <property type="entry name" value="GLYCOSYL_HYDROL_F3"/>
    <property type="match status" value="1"/>
</dbReference>
<accession>A0ABQ4KJT7</accession>
<feature type="domain" description="Glycoside hydrolase family 3 N-terminal" evidence="7">
    <location>
        <begin position="48"/>
        <end position="369"/>
    </location>
</feature>
<keyword evidence="6" id="KW-1133">Transmembrane helix</keyword>
<evidence type="ECO:0000313" key="8">
    <source>
        <dbReference type="EMBL" id="GIN58221.1"/>
    </source>
</evidence>
<evidence type="ECO:0000313" key="9">
    <source>
        <dbReference type="Proteomes" id="UP000679950"/>
    </source>
</evidence>
<comment type="similarity">
    <text evidence="2">Belongs to the glycosyl hydrolase 3 family.</text>
</comment>
<dbReference type="EC" id="3.2.1.52" evidence="3"/>
<feature type="transmembrane region" description="Helical" evidence="6">
    <location>
        <begin position="5"/>
        <end position="22"/>
    </location>
</feature>
<comment type="caution">
    <text evidence="8">The sequence shown here is derived from an EMBL/GenBank/DDBJ whole genome shotgun (WGS) entry which is preliminary data.</text>
</comment>
<keyword evidence="5" id="KW-0326">Glycosidase</keyword>
<keyword evidence="4 8" id="KW-0378">Hydrolase</keyword>
<evidence type="ECO:0000256" key="3">
    <source>
        <dbReference type="ARBA" id="ARBA00012663"/>
    </source>
</evidence>
<evidence type="ECO:0000256" key="6">
    <source>
        <dbReference type="SAM" id="Phobius"/>
    </source>
</evidence>
<dbReference type="PANTHER" id="PTHR30480:SF13">
    <property type="entry name" value="BETA-HEXOSAMINIDASE"/>
    <property type="match status" value="1"/>
</dbReference>
<dbReference type="InterPro" id="IPR036962">
    <property type="entry name" value="Glyco_hydro_3_N_sf"/>
</dbReference>
<gene>
    <name evidence="8" type="ORF">J8TS2_25400</name>
</gene>
<keyword evidence="6" id="KW-0812">Transmembrane</keyword>
<dbReference type="GO" id="GO:0016787">
    <property type="term" value="F:hydrolase activity"/>
    <property type="evidence" value="ECO:0007669"/>
    <property type="project" value="UniProtKB-KW"/>
</dbReference>
<dbReference type="SUPFAM" id="SSF51445">
    <property type="entry name" value="(Trans)glycosidases"/>
    <property type="match status" value="1"/>
</dbReference>
<sequence length="400" mass="44393">MIKKVLICLVIIVLGMTAYFFWRTWQGQSTPGVRSQKDLTDQLNAMDIREKIGQMIFAGPDGTEMDEGTKKLIQHHQVGGFIFFAANLQNTEQLTTLLNDIKKKNATNSIPLFLGVDQEGGRISRFPEEVLKLPTNEEIGIINNPAFSFEVGQILGKQVKAFGFNLDFAPVLDVNSNPDNPVINDRSFGPDPQLVSRLGIETMKGIQSQQIMSVIKHFPGHGDTIVDSHLDLPVIGKSTEELEQLELIPFQEAIDKGADMVMVAHILLPEIDPTYPSSMSETVITDMLRKQLGFNGVVVTDDMTMKAITNHYDIGEAAVQSVKAGSDIILIAHEYDNATAAIDALVHAVEAGELSEKRIDESVLRILELKKRYGIQDHPVQEVNVKALNQSIEEIMEKYK</sequence>
<evidence type="ECO:0000259" key="7">
    <source>
        <dbReference type="Pfam" id="PF00933"/>
    </source>
</evidence>
<dbReference type="InterPro" id="IPR017853">
    <property type="entry name" value="GH"/>
</dbReference>
<organism evidence="8 9">
    <name type="scientific">Lederbergia ruris</name>
    <dbReference type="NCBI Taxonomy" id="217495"/>
    <lineage>
        <taxon>Bacteria</taxon>
        <taxon>Bacillati</taxon>
        <taxon>Bacillota</taxon>
        <taxon>Bacilli</taxon>
        <taxon>Bacillales</taxon>
        <taxon>Bacillaceae</taxon>
        <taxon>Lederbergia</taxon>
    </lineage>
</organism>
<evidence type="ECO:0000256" key="5">
    <source>
        <dbReference type="ARBA" id="ARBA00023295"/>
    </source>
</evidence>
<evidence type="ECO:0000256" key="1">
    <source>
        <dbReference type="ARBA" id="ARBA00001231"/>
    </source>
</evidence>
<keyword evidence="6" id="KW-0472">Membrane</keyword>
<dbReference type="InterPro" id="IPR050226">
    <property type="entry name" value="NagZ_Beta-hexosaminidase"/>
</dbReference>
<dbReference type="InterPro" id="IPR019800">
    <property type="entry name" value="Glyco_hydro_3_AS"/>
</dbReference>
<keyword evidence="9" id="KW-1185">Reference proteome</keyword>
<dbReference type="NCBIfam" id="NF003740">
    <property type="entry name" value="PRK05337.1"/>
    <property type="match status" value="1"/>
</dbReference>
<dbReference type="InterPro" id="IPR001764">
    <property type="entry name" value="Glyco_hydro_3_N"/>
</dbReference>